<dbReference type="EMBL" id="JALMLT010000002">
    <property type="protein sequence ID" value="MDT8759336.1"/>
    <property type="molecule type" value="Genomic_DNA"/>
</dbReference>
<reference evidence="11" key="1">
    <citation type="submission" date="2022-04" db="EMBL/GenBank/DDBJ databases">
        <title>Tomato heritable bacteria conferring resistance against bacterial wilt.</title>
        <authorList>
            <person name="Yin J."/>
        </authorList>
    </citation>
    <scope>NUCLEOTIDE SEQUENCE</scope>
    <source>
        <strain evidence="11">Cra20</strain>
    </source>
</reference>
<dbReference type="InterPro" id="IPR003593">
    <property type="entry name" value="AAA+_ATPase"/>
</dbReference>
<dbReference type="InterPro" id="IPR017871">
    <property type="entry name" value="ABC_transporter-like_CS"/>
</dbReference>
<dbReference type="PROSITE" id="PS50929">
    <property type="entry name" value="ABC_TM1F"/>
    <property type="match status" value="1"/>
</dbReference>
<dbReference type="SUPFAM" id="SSF52540">
    <property type="entry name" value="P-loop containing nucleoside triphosphate hydrolases"/>
    <property type="match status" value="1"/>
</dbReference>
<evidence type="ECO:0000259" key="9">
    <source>
        <dbReference type="PROSITE" id="PS50929"/>
    </source>
</evidence>
<evidence type="ECO:0000256" key="7">
    <source>
        <dbReference type="SAM" id="Phobius"/>
    </source>
</evidence>
<feature type="domain" description="Peptidase C39" evidence="10">
    <location>
        <begin position="1"/>
        <end position="111"/>
    </location>
</feature>
<dbReference type="Gene3D" id="3.40.50.300">
    <property type="entry name" value="P-loop containing nucleotide triphosphate hydrolases"/>
    <property type="match status" value="1"/>
</dbReference>
<comment type="subcellular location">
    <subcellularLocation>
        <location evidence="1">Cell membrane</location>
        <topology evidence="1">Multi-pass membrane protein</topology>
    </subcellularLocation>
</comment>
<keyword evidence="4" id="KW-0067">ATP-binding</keyword>
<name>A0ABU3N4Y8_9SPHN</name>
<evidence type="ECO:0000256" key="3">
    <source>
        <dbReference type="ARBA" id="ARBA00022741"/>
    </source>
</evidence>
<evidence type="ECO:0000259" key="10">
    <source>
        <dbReference type="PROSITE" id="PS50990"/>
    </source>
</evidence>
<accession>A0ABU3N4Y8</accession>
<dbReference type="PROSITE" id="PS00211">
    <property type="entry name" value="ABC_TRANSPORTER_1"/>
    <property type="match status" value="1"/>
</dbReference>
<dbReference type="Pfam" id="PF00664">
    <property type="entry name" value="ABC_membrane"/>
    <property type="match status" value="1"/>
</dbReference>
<evidence type="ECO:0000313" key="11">
    <source>
        <dbReference type="EMBL" id="MDT8759336.1"/>
    </source>
</evidence>
<gene>
    <name evidence="11" type="ORF">MZO42_11565</name>
</gene>
<dbReference type="Gene3D" id="1.20.1560.10">
    <property type="entry name" value="ABC transporter type 1, transmembrane domain"/>
    <property type="match status" value="1"/>
</dbReference>
<dbReference type="PANTHER" id="PTHR24221">
    <property type="entry name" value="ATP-BINDING CASSETTE SUB-FAMILY B"/>
    <property type="match status" value="1"/>
</dbReference>
<dbReference type="SMART" id="SM00382">
    <property type="entry name" value="AAA"/>
    <property type="match status" value="1"/>
</dbReference>
<feature type="domain" description="ABC transporter" evidence="8">
    <location>
        <begin position="456"/>
        <end position="677"/>
    </location>
</feature>
<dbReference type="InterPro" id="IPR036640">
    <property type="entry name" value="ABC1_TM_sf"/>
</dbReference>
<dbReference type="Pfam" id="PF00005">
    <property type="entry name" value="ABC_tran"/>
    <property type="match status" value="1"/>
</dbReference>
<keyword evidence="2 7" id="KW-0812">Transmembrane</keyword>
<feature type="transmembrane region" description="Helical" evidence="7">
    <location>
        <begin position="179"/>
        <end position="199"/>
    </location>
</feature>
<evidence type="ECO:0000256" key="6">
    <source>
        <dbReference type="ARBA" id="ARBA00023136"/>
    </source>
</evidence>
<keyword evidence="5 7" id="KW-1133">Transmembrane helix</keyword>
<dbReference type="InterPro" id="IPR003439">
    <property type="entry name" value="ABC_transporter-like_ATP-bd"/>
</dbReference>
<evidence type="ECO:0000256" key="1">
    <source>
        <dbReference type="ARBA" id="ARBA00004651"/>
    </source>
</evidence>
<dbReference type="PANTHER" id="PTHR24221:SF606">
    <property type="entry name" value="COLICIN V SECRETION-PROCESSING ATP-BINDING PROTEIN"/>
    <property type="match status" value="1"/>
</dbReference>
<dbReference type="CDD" id="cd18567">
    <property type="entry name" value="ABC_6TM_CvaB_RaxB_like"/>
    <property type="match status" value="1"/>
</dbReference>
<protein>
    <submittedName>
        <fullName evidence="11">Peptidase domain-containing ABC transporter</fullName>
    </submittedName>
</protein>
<dbReference type="Pfam" id="PF03412">
    <property type="entry name" value="Peptidase_C39"/>
    <property type="match status" value="1"/>
</dbReference>
<dbReference type="SUPFAM" id="SSF90123">
    <property type="entry name" value="ABC transporter transmembrane region"/>
    <property type="match status" value="1"/>
</dbReference>
<dbReference type="InterPro" id="IPR011527">
    <property type="entry name" value="ABC1_TM_dom"/>
</dbReference>
<comment type="caution">
    <text evidence="11">The sequence shown here is derived from an EMBL/GenBank/DDBJ whole genome shotgun (WGS) entry which is preliminary data.</text>
</comment>
<organism evidence="11">
    <name type="scientific">Sphingomonas psychrotolerans</name>
    <dbReference type="NCBI Taxonomy" id="1327635"/>
    <lineage>
        <taxon>Bacteria</taxon>
        <taxon>Pseudomonadati</taxon>
        <taxon>Pseudomonadota</taxon>
        <taxon>Alphaproteobacteria</taxon>
        <taxon>Sphingomonadales</taxon>
        <taxon>Sphingomonadaceae</taxon>
        <taxon>Sphingomonas</taxon>
    </lineage>
</organism>
<evidence type="ECO:0000256" key="4">
    <source>
        <dbReference type="ARBA" id="ARBA00022840"/>
    </source>
</evidence>
<feature type="transmembrane region" description="Helical" evidence="7">
    <location>
        <begin position="145"/>
        <end position="167"/>
    </location>
</feature>
<feature type="transmembrane region" description="Helical" evidence="7">
    <location>
        <begin position="268"/>
        <end position="294"/>
    </location>
</feature>
<feature type="domain" description="ABC transmembrane type-1" evidence="9">
    <location>
        <begin position="145"/>
        <end position="424"/>
    </location>
</feature>
<dbReference type="InterPro" id="IPR027417">
    <property type="entry name" value="P-loop_NTPase"/>
</dbReference>
<proteinExistence type="predicted"/>
<dbReference type="PROSITE" id="PS50893">
    <property type="entry name" value="ABC_TRANSPORTER_2"/>
    <property type="match status" value="1"/>
</dbReference>
<keyword evidence="3" id="KW-0547">Nucleotide-binding</keyword>
<evidence type="ECO:0000259" key="8">
    <source>
        <dbReference type="PROSITE" id="PS50893"/>
    </source>
</evidence>
<sequence length="677" mass="73706">MIANHHGYGADLRELRERFAVSNRGMSLAHLISVCQDSQLVVRALRVELAGLETIQLPAILHWNGAHFVVLESVNSGWGHTSYTIVDPATGRQTLSQKVFSELFTGVLLEVSPGLHFSTAPAPARFRLRQLWSGVKNLSVPATQVVILSLLFQIGALIAPLYLQMLIDTVQADFDVGVLMPVALGFVVLAGLAAGIMLARSVIIAEVSNSFAFQIASSLFRHMMSLPATWFSRRQVADTASRFESVNPVSDFITKNCISSTLDGGLALLSILIIALYSVPLALSAGAFALLQIACRAFIAPRQRLATDEMVKAAARQNGSVFETVRGINTIKMYGLESTRMFSWVELKGREISAKVRGEILSAKLDAALFFITQLDRIAFITLAYVFSSGDRLAIGVLAALIFYKENLSAAITSLGKTFSDFRMLGAHLERLADISLERSEPGEMSVKLVDDFTELSVEQVSFRYSDYESYLLSDLAITVSKGESVAIVGPSGGGKTTFIKLITGALNPTTGSIKVNGRLLSDYGPRRFRQKIGIVSQDDTLYEGTIGENICLFDSEPDFARVEEVCRIACIWDDIQKMPMGLGSLVGDMGASLSGGQRQRIFLARALYRSPALLIMDEGTAHLDAALETRITEALSSLGIASVLIAHRRAAIQYVDRVYSLINGKLEEVDKEEAMA</sequence>
<dbReference type="InterPro" id="IPR005074">
    <property type="entry name" value="Peptidase_C39"/>
</dbReference>
<evidence type="ECO:0000256" key="2">
    <source>
        <dbReference type="ARBA" id="ARBA00022692"/>
    </source>
</evidence>
<dbReference type="InterPro" id="IPR039421">
    <property type="entry name" value="Type_1_exporter"/>
</dbReference>
<keyword evidence="6 7" id="KW-0472">Membrane</keyword>
<evidence type="ECO:0000256" key="5">
    <source>
        <dbReference type="ARBA" id="ARBA00022989"/>
    </source>
</evidence>
<dbReference type="PROSITE" id="PS50990">
    <property type="entry name" value="PEPTIDASE_C39"/>
    <property type="match status" value="1"/>
</dbReference>
<dbReference type="Gene3D" id="3.90.70.10">
    <property type="entry name" value="Cysteine proteinases"/>
    <property type="match status" value="1"/>
</dbReference>